<sequence length="150" mass="17200">MLLCYDRRRAPRRIHILAHPRSVVLPAKRYPAPQRARAPVSLLNYCSCIAVPKFHVRASWLPTSDFILRRDGTWRTPRIDERIIEQGNNKSETPSLRSGKIHHVSSMSVVRYLNWNSSRFPPRTLLPRILIPDIPLGKGCYSVIVPPNSS</sequence>
<proteinExistence type="predicted"/>
<organism evidence="1 2">
    <name type="scientific">Cardiocondyla obscurior</name>
    <dbReference type="NCBI Taxonomy" id="286306"/>
    <lineage>
        <taxon>Eukaryota</taxon>
        <taxon>Metazoa</taxon>
        <taxon>Ecdysozoa</taxon>
        <taxon>Arthropoda</taxon>
        <taxon>Hexapoda</taxon>
        <taxon>Insecta</taxon>
        <taxon>Pterygota</taxon>
        <taxon>Neoptera</taxon>
        <taxon>Endopterygota</taxon>
        <taxon>Hymenoptera</taxon>
        <taxon>Apocrita</taxon>
        <taxon>Aculeata</taxon>
        <taxon>Formicoidea</taxon>
        <taxon>Formicidae</taxon>
        <taxon>Myrmicinae</taxon>
        <taxon>Cardiocondyla</taxon>
    </lineage>
</organism>
<keyword evidence="2" id="KW-1185">Reference proteome</keyword>
<dbReference type="EMBL" id="JADYXP020000002">
    <property type="protein sequence ID" value="KAL0129975.1"/>
    <property type="molecule type" value="Genomic_DNA"/>
</dbReference>
<evidence type="ECO:0000313" key="2">
    <source>
        <dbReference type="Proteomes" id="UP001430953"/>
    </source>
</evidence>
<gene>
    <name evidence="1" type="ORF">PUN28_001920</name>
</gene>
<evidence type="ECO:0000313" key="1">
    <source>
        <dbReference type="EMBL" id="KAL0129975.1"/>
    </source>
</evidence>
<dbReference type="Proteomes" id="UP001430953">
    <property type="component" value="Unassembled WGS sequence"/>
</dbReference>
<protein>
    <submittedName>
        <fullName evidence="1">Uncharacterized protein</fullName>
    </submittedName>
</protein>
<name>A0AAW2GRR3_9HYME</name>
<dbReference type="AlphaFoldDB" id="A0AAW2GRR3"/>
<accession>A0AAW2GRR3</accession>
<reference evidence="1 2" key="1">
    <citation type="submission" date="2023-03" db="EMBL/GenBank/DDBJ databases">
        <title>High recombination rates correlate with genetic variation in Cardiocondyla obscurior ants.</title>
        <authorList>
            <person name="Errbii M."/>
        </authorList>
    </citation>
    <scope>NUCLEOTIDE SEQUENCE [LARGE SCALE GENOMIC DNA]</scope>
    <source>
        <strain evidence="1">Alpha-2009</strain>
        <tissue evidence="1">Whole body</tissue>
    </source>
</reference>
<comment type="caution">
    <text evidence="1">The sequence shown here is derived from an EMBL/GenBank/DDBJ whole genome shotgun (WGS) entry which is preliminary data.</text>
</comment>